<feature type="compositionally biased region" description="Basic and acidic residues" evidence="1">
    <location>
        <begin position="252"/>
        <end position="271"/>
    </location>
</feature>
<name>A0ABR0EYM3_ZASCE</name>
<dbReference type="Gene3D" id="1.20.5.1700">
    <property type="match status" value="1"/>
</dbReference>
<accession>A0ABR0EYM3</accession>
<proteinExistence type="predicted"/>
<sequence>MSAPPVMPQTPQSGVINQLAAIPPLTPPDTDQRSPSVVDTTSSTTAFQENAQIYQILNKRYQDLQSKEHTISNLQVELQEQDPTIRRLKNLNAELEERNGILVKQENEASEKVKGSQAAHTEAAKQCRELTDSLADERLKVSATESSLSRLHKENEDLKATISSIKEEAAQKAGAARKEKASLTAELEATRTSLTGARQEAQESNDRANFLSNGMSDAEESLKETEKKLDAAEKKAASWKASSETATALAASEKERADKAEAELERMRRDLDEENDAFEELLKKRIRKRPLTPSVEDTEGPEGKRRRLSEPDT</sequence>
<feature type="region of interest" description="Disordered" evidence="1">
    <location>
        <begin position="1"/>
        <end position="44"/>
    </location>
</feature>
<keyword evidence="3" id="KW-1185">Reference proteome</keyword>
<evidence type="ECO:0000313" key="2">
    <source>
        <dbReference type="EMBL" id="KAK4506261.1"/>
    </source>
</evidence>
<reference evidence="2 3" key="1">
    <citation type="journal article" date="2023" name="G3 (Bethesda)">
        <title>A chromosome-level genome assembly of Zasmidium syzygii isolated from banana leaves.</title>
        <authorList>
            <person name="van Westerhoven A.C."/>
            <person name="Mehrabi R."/>
            <person name="Talebi R."/>
            <person name="Steentjes M.B.F."/>
            <person name="Corcolon B."/>
            <person name="Chong P.A."/>
            <person name="Kema G.H.J."/>
            <person name="Seidl M.F."/>
        </authorList>
    </citation>
    <scope>NUCLEOTIDE SEQUENCE [LARGE SCALE GENOMIC DNA]</scope>
    <source>
        <strain evidence="2 3">P124</strain>
    </source>
</reference>
<feature type="compositionally biased region" description="Basic and acidic residues" evidence="1">
    <location>
        <begin position="220"/>
        <end position="236"/>
    </location>
</feature>
<feature type="region of interest" description="Disordered" evidence="1">
    <location>
        <begin position="194"/>
        <end position="313"/>
    </location>
</feature>
<dbReference type="SUPFAM" id="SSF90257">
    <property type="entry name" value="Myosin rod fragments"/>
    <property type="match status" value="1"/>
</dbReference>
<feature type="compositionally biased region" description="Low complexity" evidence="1">
    <location>
        <begin position="238"/>
        <end position="251"/>
    </location>
</feature>
<dbReference type="Proteomes" id="UP001305779">
    <property type="component" value="Unassembled WGS sequence"/>
</dbReference>
<evidence type="ECO:0000313" key="3">
    <source>
        <dbReference type="Proteomes" id="UP001305779"/>
    </source>
</evidence>
<protein>
    <submittedName>
        <fullName evidence="2">Uncharacterized protein</fullName>
    </submittedName>
</protein>
<gene>
    <name evidence="2" type="ORF">PRZ48_004226</name>
</gene>
<evidence type="ECO:0000256" key="1">
    <source>
        <dbReference type="SAM" id="MobiDB-lite"/>
    </source>
</evidence>
<feature type="compositionally biased region" description="Low complexity" evidence="1">
    <location>
        <begin position="34"/>
        <end position="44"/>
    </location>
</feature>
<comment type="caution">
    <text evidence="2">The sequence shown here is derived from an EMBL/GenBank/DDBJ whole genome shotgun (WGS) entry which is preliminary data.</text>
</comment>
<organism evidence="2 3">
    <name type="scientific">Zasmidium cellare</name>
    <name type="common">Wine cellar mold</name>
    <name type="synonym">Racodium cellare</name>
    <dbReference type="NCBI Taxonomy" id="395010"/>
    <lineage>
        <taxon>Eukaryota</taxon>
        <taxon>Fungi</taxon>
        <taxon>Dikarya</taxon>
        <taxon>Ascomycota</taxon>
        <taxon>Pezizomycotina</taxon>
        <taxon>Dothideomycetes</taxon>
        <taxon>Dothideomycetidae</taxon>
        <taxon>Mycosphaerellales</taxon>
        <taxon>Mycosphaerellaceae</taxon>
        <taxon>Zasmidium</taxon>
    </lineage>
</organism>
<dbReference type="EMBL" id="JAXOVC010000002">
    <property type="protein sequence ID" value="KAK4506261.1"/>
    <property type="molecule type" value="Genomic_DNA"/>
</dbReference>